<proteinExistence type="predicted"/>
<protein>
    <recommendedName>
        <fullName evidence="4">O-antigen ligase domain-containing protein</fullName>
    </recommendedName>
</protein>
<feature type="transmembrane region" description="Helical" evidence="1">
    <location>
        <begin position="116"/>
        <end position="135"/>
    </location>
</feature>
<feature type="transmembrane region" description="Helical" evidence="1">
    <location>
        <begin position="184"/>
        <end position="201"/>
    </location>
</feature>
<dbReference type="AlphaFoldDB" id="A0A2N8STC6"/>
<feature type="transmembrane region" description="Helical" evidence="1">
    <location>
        <begin position="61"/>
        <end position="79"/>
    </location>
</feature>
<feature type="transmembrane region" description="Helical" evidence="1">
    <location>
        <begin position="155"/>
        <end position="172"/>
    </location>
</feature>
<dbReference type="RefSeq" id="WP_020305799.1">
    <property type="nucleotide sequence ID" value="NZ_JAMOHN010000005.1"/>
</dbReference>
<feature type="transmembrane region" description="Helical" evidence="1">
    <location>
        <begin position="207"/>
        <end position="223"/>
    </location>
</feature>
<organism evidence="2 3">
    <name type="scientific">Stutzerimonas stutzeri</name>
    <name type="common">Pseudomonas stutzeri</name>
    <dbReference type="NCBI Taxonomy" id="316"/>
    <lineage>
        <taxon>Bacteria</taxon>
        <taxon>Pseudomonadati</taxon>
        <taxon>Pseudomonadota</taxon>
        <taxon>Gammaproteobacteria</taxon>
        <taxon>Pseudomonadales</taxon>
        <taxon>Pseudomonadaceae</taxon>
        <taxon>Stutzerimonas</taxon>
    </lineage>
</organism>
<dbReference type="Proteomes" id="UP000236023">
    <property type="component" value="Unassembled WGS sequence"/>
</dbReference>
<comment type="caution">
    <text evidence="2">The sequence shown here is derived from an EMBL/GenBank/DDBJ whole genome shotgun (WGS) entry which is preliminary data.</text>
</comment>
<feature type="transmembrane region" description="Helical" evidence="1">
    <location>
        <begin position="35"/>
        <end position="54"/>
    </location>
</feature>
<feature type="transmembrane region" description="Helical" evidence="1">
    <location>
        <begin position="228"/>
        <end position="245"/>
    </location>
</feature>
<sequence>MTWFGKEWLRYGPWLFAVLFGLFCLAFYLPLSSKTINNIFYAGLALPCLGWLLLRPAALTVLVRPFGWLVILLVALVALDAGDAAGLKKALYLLLFCASCLLLQDRRWDVKAVYDLCAWISLGILVFIALDWLWIWLQTGKLVRYGRFLGEPINPVHFSLLISNALIFLWLFRVADGLERRSPLTLAAGLLLLGGAILLCATIFQSRSTVAGFVLFFLGYLLYRRMFLLGLAVLLLLGGLLYGLGGDELLLRRGFSYRLDIWQDAGSRLVNQCGIWLGCGADEYRFLGRFEHPHSGYFAMLYRNGLLGGVLFSLFALLWLNYAWRARSRWLLLALLGWGSLLTTSNGVLTSPQPLWIYFWLPVFMAVLDGQRSAVQEYLQSRRTRRPAQS</sequence>
<evidence type="ECO:0000313" key="2">
    <source>
        <dbReference type="EMBL" id="PNG05747.1"/>
    </source>
</evidence>
<evidence type="ECO:0000256" key="1">
    <source>
        <dbReference type="SAM" id="Phobius"/>
    </source>
</evidence>
<accession>A0A2N8STC6</accession>
<reference evidence="2 3" key="1">
    <citation type="submission" date="2018-01" db="EMBL/GenBank/DDBJ databases">
        <title>Denitrification phenotypes of diverse strains of Pseudomonas stutzeri.</title>
        <authorList>
            <person name="Milligan D.A."/>
            <person name="Bergaust L."/>
            <person name="Bakken L.R."/>
            <person name="Frostegard A."/>
        </authorList>
    </citation>
    <scope>NUCLEOTIDE SEQUENCE [LARGE SCALE GENOMIC DNA]</scope>
    <source>
        <strain evidence="2 3">24a75</strain>
    </source>
</reference>
<name>A0A2N8STC6_STUST</name>
<keyword evidence="1" id="KW-0472">Membrane</keyword>
<feature type="transmembrane region" description="Helical" evidence="1">
    <location>
        <begin position="85"/>
        <end position="104"/>
    </location>
</feature>
<feature type="transmembrane region" description="Helical" evidence="1">
    <location>
        <begin position="12"/>
        <end position="29"/>
    </location>
</feature>
<keyword evidence="1" id="KW-1133">Transmembrane helix</keyword>
<feature type="transmembrane region" description="Helical" evidence="1">
    <location>
        <begin position="330"/>
        <end position="349"/>
    </location>
</feature>
<feature type="transmembrane region" description="Helical" evidence="1">
    <location>
        <begin position="355"/>
        <end position="375"/>
    </location>
</feature>
<evidence type="ECO:0008006" key="4">
    <source>
        <dbReference type="Google" id="ProtNLM"/>
    </source>
</evidence>
<evidence type="ECO:0000313" key="3">
    <source>
        <dbReference type="Proteomes" id="UP000236023"/>
    </source>
</evidence>
<dbReference type="EMBL" id="POUT01000015">
    <property type="protein sequence ID" value="PNG05747.1"/>
    <property type="molecule type" value="Genomic_DNA"/>
</dbReference>
<keyword evidence="1" id="KW-0812">Transmembrane</keyword>
<feature type="transmembrane region" description="Helical" evidence="1">
    <location>
        <begin position="305"/>
        <end position="323"/>
    </location>
</feature>
<gene>
    <name evidence="2" type="ORF">CXK94_19780</name>
</gene>